<evidence type="ECO:0000256" key="3">
    <source>
        <dbReference type="ARBA" id="ARBA00022553"/>
    </source>
</evidence>
<dbReference type="HOGENOM" id="CLU_000445_39_0_9"/>
<evidence type="ECO:0000313" key="15">
    <source>
        <dbReference type="Proteomes" id="UP000442469"/>
    </source>
</evidence>
<dbReference type="GO" id="GO:0003677">
    <property type="term" value="F:DNA binding"/>
    <property type="evidence" value="ECO:0007669"/>
    <property type="project" value="UniProtKB-KW"/>
</dbReference>
<evidence type="ECO:0000256" key="1">
    <source>
        <dbReference type="ARBA" id="ARBA00004496"/>
    </source>
</evidence>
<dbReference type="OrthoDB" id="9759232at2"/>
<evidence type="ECO:0000313" key="14">
    <source>
        <dbReference type="Proteomes" id="UP000029278"/>
    </source>
</evidence>
<dbReference type="Pfam" id="PF00072">
    <property type="entry name" value="Response_reg"/>
    <property type="match status" value="1"/>
</dbReference>
<sequence>MINVLIVEDDPMVAEMNKFYLEQIEDFRAEGWAESAEQALGLLDSAHYDLLLLDIYMKGSSGLELLSEIRRKALPTDVIVISAARDKSSIRQALNNGAVDYLIKPFEFNRFRLAMDAYRKRAALFKRTGSIVQSELDSITHAAADEGQSQPLPKGFTRQTLQAVWNAIEAASANGFTSVDISAATGISRVSAGKYLTELEARGILEMELIYGTVGRPVQKYKITPHGKIQITKYLQ</sequence>
<dbReference type="GO" id="GO:0005737">
    <property type="term" value="C:cytoplasm"/>
    <property type="evidence" value="ECO:0007669"/>
    <property type="project" value="UniProtKB-SubCell"/>
</dbReference>
<evidence type="ECO:0000256" key="9">
    <source>
        <dbReference type="PIRNR" id="PIRNR006171"/>
    </source>
</evidence>
<reference evidence="13 15" key="2">
    <citation type="submission" date="2019-11" db="EMBL/GenBank/DDBJ databases">
        <title>Draft genome sequences of five Paenibacillus species of dairy origin.</title>
        <authorList>
            <person name="Olajide A.M."/>
            <person name="Chen S."/>
            <person name="Lapointe G."/>
        </authorList>
    </citation>
    <scope>NUCLEOTIDE SEQUENCE [LARGE SCALE GENOMIC DNA]</scope>
    <source>
        <strain evidence="13 15">3CT49</strain>
    </source>
</reference>
<dbReference type="InterPro" id="IPR036390">
    <property type="entry name" value="WH_DNA-bd_sf"/>
</dbReference>
<keyword evidence="5 9" id="KW-0805">Transcription regulation</keyword>
<dbReference type="EMBL" id="JMQA01000041">
    <property type="protein sequence ID" value="KFM95846.1"/>
    <property type="molecule type" value="Genomic_DNA"/>
</dbReference>
<dbReference type="GO" id="GO:0003700">
    <property type="term" value="F:DNA-binding transcription factor activity"/>
    <property type="evidence" value="ECO:0007669"/>
    <property type="project" value="InterPro"/>
</dbReference>
<dbReference type="STRING" id="44252.DJ90_2191"/>
<dbReference type="PROSITE" id="PS50110">
    <property type="entry name" value="RESPONSE_REGULATORY"/>
    <property type="match status" value="1"/>
</dbReference>
<dbReference type="InterPro" id="IPR051271">
    <property type="entry name" value="2C-system_Tx_regulators"/>
</dbReference>
<dbReference type="CDD" id="cd19925">
    <property type="entry name" value="REC_citrate_TCS"/>
    <property type="match status" value="1"/>
</dbReference>
<keyword evidence="14" id="KW-1185">Reference proteome</keyword>
<dbReference type="SUPFAM" id="SSF46785">
    <property type="entry name" value="Winged helix' DNA-binding domain"/>
    <property type="match status" value="1"/>
</dbReference>
<feature type="modified residue" description="4-aspartylphosphate" evidence="10">
    <location>
        <position position="54"/>
    </location>
</feature>
<evidence type="ECO:0000256" key="7">
    <source>
        <dbReference type="ARBA" id="ARBA00023159"/>
    </source>
</evidence>
<keyword evidence="3 10" id="KW-0597">Phosphoprotein</keyword>
<comment type="caution">
    <text evidence="12">The sequence shown here is derived from an EMBL/GenBank/DDBJ whole genome shotgun (WGS) entry which is preliminary data.</text>
</comment>
<evidence type="ECO:0000313" key="13">
    <source>
        <dbReference type="EMBL" id="MUG24071.1"/>
    </source>
</evidence>
<dbReference type="PANTHER" id="PTHR45526:SF1">
    <property type="entry name" value="TRANSCRIPTIONAL REGULATORY PROTEIN DCUR-RELATED"/>
    <property type="match status" value="1"/>
</dbReference>
<dbReference type="EMBL" id="WNZZ01000012">
    <property type="protein sequence ID" value="MUG24071.1"/>
    <property type="molecule type" value="Genomic_DNA"/>
</dbReference>
<dbReference type="RefSeq" id="WP_036623815.1">
    <property type="nucleotide sequence ID" value="NZ_BGML01000008.1"/>
</dbReference>
<evidence type="ECO:0000256" key="2">
    <source>
        <dbReference type="ARBA" id="ARBA00022490"/>
    </source>
</evidence>
<dbReference type="GeneID" id="77007836"/>
<dbReference type="PATRIC" id="fig|44252.3.peg.5061"/>
<organism evidence="12 14">
    <name type="scientific">Paenibacillus macerans</name>
    <name type="common">Bacillus macerans</name>
    <dbReference type="NCBI Taxonomy" id="44252"/>
    <lineage>
        <taxon>Bacteria</taxon>
        <taxon>Bacillati</taxon>
        <taxon>Bacillota</taxon>
        <taxon>Bacilli</taxon>
        <taxon>Bacillales</taxon>
        <taxon>Paenibacillaceae</taxon>
        <taxon>Paenibacillus</taxon>
    </lineage>
</organism>
<dbReference type="PIRSF" id="PIRSF006171">
    <property type="entry name" value="RR_citrat_malat"/>
    <property type="match status" value="1"/>
</dbReference>
<name>A0A090YCC6_PAEMA</name>
<accession>A0A090YCC6</accession>
<evidence type="ECO:0000256" key="8">
    <source>
        <dbReference type="ARBA" id="ARBA00023163"/>
    </source>
</evidence>
<dbReference type="InterPro" id="IPR024187">
    <property type="entry name" value="Sig_transdc_resp-reg_cit/mal"/>
</dbReference>
<dbReference type="Gene3D" id="3.40.50.2300">
    <property type="match status" value="1"/>
</dbReference>
<evidence type="ECO:0000259" key="11">
    <source>
        <dbReference type="PROSITE" id="PS50110"/>
    </source>
</evidence>
<dbReference type="AlphaFoldDB" id="A0A090YCC6"/>
<evidence type="ECO:0000256" key="10">
    <source>
        <dbReference type="PROSITE-ProRule" id="PRU00169"/>
    </source>
</evidence>
<dbReference type="PANTHER" id="PTHR45526">
    <property type="entry name" value="TRANSCRIPTIONAL REGULATORY PROTEIN DPIA"/>
    <property type="match status" value="1"/>
</dbReference>
<protein>
    <recommendedName>
        <fullName evidence="9">Transcriptional regulatory protein</fullName>
    </recommendedName>
</protein>
<feature type="domain" description="Response regulatory" evidence="11">
    <location>
        <begin position="3"/>
        <end position="119"/>
    </location>
</feature>
<dbReference type="InterPro" id="IPR001789">
    <property type="entry name" value="Sig_transdc_resp-reg_receiver"/>
</dbReference>
<evidence type="ECO:0000256" key="4">
    <source>
        <dbReference type="ARBA" id="ARBA00023012"/>
    </source>
</evidence>
<keyword evidence="6 9" id="KW-0238">DNA-binding</keyword>
<keyword evidence="4 9" id="KW-0902">Two-component regulatory system</keyword>
<comment type="subcellular location">
    <subcellularLocation>
        <location evidence="1 9">Cytoplasm</location>
    </subcellularLocation>
</comment>
<keyword evidence="7 9" id="KW-0010">Activator</keyword>
<dbReference type="Proteomes" id="UP000029278">
    <property type="component" value="Unassembled WGS sequence"/>
</dbReference>
<evidence type="ECO:0000256" key="5">
    <source>
        <dbReference type="ARBA" id="ARBA00023015"/>
    </source>
</evidence>
<proteinExistence type="predicted"/>
<dbReference type="InterPro" id="IPR011006">
    <property type="entry name" value="CheY-like_superfamily"/>
</dbReference>
<dbReference type="SMART" id="SM00448">
    <property type="entry name" value="REC"/>
    <property type="match status" value="1"/>
</dbReference>
<dbReference type="Proteomes" id="UP000442469">
    <property type="component" value="Unassembled WGS sequence"/>
</dbReference>
<gene>
    <name evidence="12" type="ORF">DJ90_2191</name>
    <name evidence="13" type="ORF">GNQ08_16910</name>
</gene>
<dbReference type="SUPFAM" id="SSF52172">
    <property type="entry name" value="CheY-like"/>
    <property type="match status" value="1"/>
</dbReference>
<keyword evidence="2 9" id="KW-0963">Cytoplasm</keyword>
<dbReference type="GO" id="GO:0000156">
    <property type="term" value="F:phosphorelay response regulator activity"/>
    <property type="evidence" value="ECO:0007669"/>
    <property type="project" value="TreeGrafter"/>
</dbReference>
<keyword evidence="8 9" id="KW-0804">Transcription</keyword>
<evidence type="ECO:0000256" key="6">
    <source>
        <dbReference type="ARBA" id="ARBA00023125"/>
    </source>
</evidence>
<evidence type="ECO:0000313" key="12">
    <source>
        <dbReference type="EMBL" id="KFM95846.1"/>
    </source>
</evidence>
<reference evidence="12 14" key="1">
    <citation type="submission" date="2014-04" db="EMBL/GenBank/DDBJ databases">
        <authorList>
            <person name="Bishop-Lilly K.A."/>
            <person name="Broomall S.M."/>
            <person name="Chain P.S."/>
            <person name="Chertkov O."/>
            <person name="Coyne S.R."/>
            <person name="Daligault H.E."/>
            <person name="Davenport K.W."/>
            <person name="Erkkila T."/>
            <person name="Frey K.G."/>
            <person name="Gibbons H.S."/>
            <person name="Gu W."/>
            <person name="Jaissle J."/>
            <person name="Johnson S.L."/>
            <person name="Koroleva G.I."/>
            <person name="Ladner J.T."/>
            <person name="Lo C.-C."/>
            <person name="Minogue T.D."/>
            <person name="Munk C."/>
            <person name="Palacios G.F."/>
            <person name="Redden C.L."/>
            <person name="Rosenzweig C.N."/>
            <person name="Scholz M.B."/>
            <person name="Teshima H."/>
            <person name="Xu Y."/>
        </authorList>
    </citation>
    <scope>NUCLEOTIDE SEQUENCE [LARGE SCALE GENOMIC DNA]</scope>
    <source>
        <strain evidence="12 14">8244</strain>
    </source>
</reference>